<evidence type="ECO:0000313" key="3">
    <source>
        <dbReference type="Proteomes" id="UP000813385"/>
    </source>
</evidence>
<evidence type="ECO:0000313" key="2">
    <source>
        <dbReference type="EMBL" id="KAH7358252.1"/>
    </source>
</evidence>
<comment type="caution">
    <text evidence="2">The sequence shown here is derived from an EMBL/GenBank/DDBJ whole genome shotgun (WGS) entry which is preliminary data.</text>
</comment>
<feature type="compositionally biased region" description="Basic and acidic residues" evidence="1">
    <location>
        <begin position="115"/>
        <end position="124"/>
    </location>
</feature>
<feature type="region of interest" description="Disordered" evidence="1">
    <location>
        <begin position="103"/>
        <end position="131"/>
    </location>
</feature>
<evidence type="ECO:0000256" key="1">
    <source>
        <dbReference type="SAM" id="MobiDB-lite"/>
    </source>
</evidence>
<protein>
    <submittedName>
        <fullName evidence="2">Uncharacterized protein</fullName>
    </submittedName>
</protein>
<dbReference type="AlphaFoldDB" id="A0A8K0X2Y6"/>
<reference evidence="2" key="1">
    <citation type="journal article" date="2021" name="Nat. Commun.">
        <title>Genetic determinants of endophytism in the Arabidopsis root mycobiome.</title>
        <authorList>
            <person name="Mesny F."/>
            <person name="Miyauchi S."/>
            <person name="Thiergart T."/>
            <person name="Pickel B."/>
            <person name="Atanasova L."/>
            <person name="Karlsson M."/>
            <person name="Huettel B."/>
            <person name="Barry K.W."/>
            <person name="Haridas S."/>
            <person name="Chen C."/>
            <person name="Bauer D."/>
            <person name="Andreopoulos W."/>
            <person name="Pangilinan J."/>
            <person name="LaButti K."/>
            <person name="Riley R."/>
            <person name="Lipzen A."/>
            <person name="Clum A."/>
            <person name="Drula E."/>
            <person name="Henrissat B."/>
            <person name="Kohler A."/>
            <person name="Grigoriev I.V."/>
            <person name="Martin F.M."/>
            <person name="Hacquard S."/>
        </authorList>
    </citation>
    <scope>NUCLEOTIDE SEQUENCE</scope>
    <source>
        <strain evidence="2">MPI-CAGE-AT-0016</strain>
    </source>
</reference>
<organism evidence="2 3">
    <name type="scientific">Plectosphaerella cucumerina</name>
    <dbReference type="NCBI Taxonomy" id="40658"/>
    <lineage>
        <taxon>Eukaryota</taxon>
        <taxon>Fungi</taxon>
        <taxon>Dikarya</taxon>
        <taxon>Ascomycota</taxon>
        <taxon>Pezizomycotina</taxon>
        <taxon>Sordariomycetes</taxon>
        <taxon>Hypocreomycetidae</taxon>
        <taxon>Glomerellales</taxon>
        <taxon>Plectosphaerellaceae</taxon>
        <taxon>Plectosphaerella</taxon>
    </lineage>
</organism>
<dbReference type="Proteomes" id="UP000813385">
    <property type="component" value="Unassembled WGS sequence"/>
</dbReference>
<name>A0A8K0X2Y6_9PEZI</name>
<keyword evidence="3" id="KW-1185">Reference proteome</keyword>
<dbReference type="EMBL" id="JAGPXD010000004">
    <property type="protein sequence ID" value="KAH7358252.1"/>
    <property type="molecule type" value="Genomic_DNA"/>
</dbReference>
<sequence>MQAVLSSCRAARGILMLIRSPRRGRLFSQDGITYLSPGHGKDVSTTRCVPPATRGVTRRHCLKKAVSRAAAGGRVNRGESGLDRSLSHCVTRSLLLPDIHLQPALASPDTGPSRHTADERHDDMPGAVGRSPSPLPFPCAHKLISRLSLGLLLLCVTTASSPPTSGMGSVGGHIVRWLACSGSRSEPGRGTGEWHGVRCGMCGEPGARSEPPFLQQSRELRWQRLMCLSQPLRG</sequence>
<gene>
    <name evidence="2" type="ORF">B0T11DRAFT_101671</name>
</gene>
<accession>A0A8K0X2Y6</accession>
<proteinExistence type="predicted"/>